<evidence type="ECO:0000313" key="3">
    <source>
        <dbReference type="Proteomes" id="UP000479241"/>
    </source>
</evidence>
<dbReference type="Proteomes" id="UP000479241">
    <property type="component" value="Unassembled WGS sequence"/>
</dbReference>
<name>A0A6L9VXT8_9ACTN</name>
<comment type="caution">
    <text evidence="2">The sequence shown here is derived from an EMBL/GenBank/DDBJ whole genome shotgun (WGS) entry which is preliminary data.</text>
</comment>
<sequence>MGAARAVPAAQLPLPPALPAAATALLGQAHRGLAAAAAAPDPRERYATAHLAALRAAAAVLAARTRPEAGRRRPRSAWVLLGQVAPELGEWATFFAAGAGKRAAAEAGLSRAVTEREADDLVRDVRGFLDVVEARLDVVGPRCPRPHVVGGPVSGAVSGAVSGSMSRTRR</sequence>
<feature type="domain" description="SAV-6107-like HEPN" evidence="1">
    <location>
        <begin position="36"/>
        <end position="133"/>
    </location>
</feature>
<dbReference type="InterPro" id="IPR040891">
    <property type="entry name" value="HEPN_SAV_6107"/>
</dbReference>
<evidence type="ECO:0000313" key="2">
    <source>
        <dbReference type="EMBL" id="NEK84488.1"/>
    </source>
</evidence>
<dbReference type="Pfam" id="PF18726">
    <property type="entry name" value="HEPN_SAV_6107"/>
    <property type="match status" value="1"/>
</dbReference>
<dbReference type="EMBL" id="JAAGWG010000002">
    <property type="protein sequence ID" value="NEK84488.1"/>
    <property type="molecule type" value="Genomic_DNA"/>
</dbReference>
<dbReference type="RefSeq" id="WP_163201906.1">
    <property type="nucleotide sequence ID" value="NZ_JAAGWG010000002.1"/>
</dbReference>
<gene>
    <name evidence="2" type="ORF">GCU60_01740</name>
</gene>
<accession>A0A6L9VXT8</accession>
<proteinExistence type="predicted"/>
<reference evidence="2 3" key="1">
    <citation type="submission" date="2019-12" db="EMBL/GenBank/DDBJ databases">
        <title>the WGS of Blastococcus saxobsidens 67B17.</title>
        <authorList>
            <person name="Jiang Z."/>
        </authorList>
    </citation>
    <scope>NUCLEOTIDE SEQUENCE [LARGE SCALE GENOMIC DNA]</scope>
    <source>
        <strain evidence="2 3">67B17</strain>
    </source>
</reference>
<evidence type="ECO:0000259" key="1">
    <source>
        <dbReference type="Pfam" id="PF18726"/>
    </source>
</evidence>
<organism evidence="2 3">
    <name type="scientific">Blastococcus saxobsidens</name>
    <dbReference type="NCBI Taxonomy" id="138336"/>
    <lineage>
        <taxon>Bacteria</taxon>
        <taxon>Bacillati</taxon>
        <taxon>Actinomycetota</taxon>
        <taxon>Actinomycetes</taxon>
        <taxon>Geodermatophilales</taxon>
        <taxon>Geodermatophilaceae</taxon>
        <taxon>Blastococcus</taxon>
    </lineage>
</organism>
<dbReference type="AlphaFoldDB" id="A0A6L9VXT8"/>
<protein>
    <recommendedName>
        <fullName evidence="1">SAV-6107-like HEPN domain-containing protein</fullName>
    </recommendedName>
</protein>